<dbReference type="PANTHER" id="PTHR37534">
    <property type="entry name" value="TRANSCRIPTIONAL ACTIVATOR PROTEIN UGA3"/>
    <property type="match status" value="1"/>
</dbReference>
<dbReference type="GO" id="GO:0045944">
    <property type="term" value="P:positive regulation of transcription by RNA polymerase II"/>
    <property type="evidence" value="ECO:0007669"/>
    <property type="project" value="TreeGrafter"/>
</dbReference>
<dbReference type="PANTHER" id="PTHR37534:SF44">
    <property type="entry name" value="ZN(II)2CYS6 TRANSCRIPTION FACTOR (EUROFUNG)"/>
    <property type="match status" value="1"/>
</dbReference>
<evidence type="ECO:0000313" key="5">
    <source>
        <dbReference type="Proteomes" id="UP000027920"/>
    </source>
</evidence>
<dbReference type="AlphaFoldDB" id="A0A072PL54"/>
<organism evidence="4 5">
    <name type="scientific">Exophiala aquamarina CBS 119918</name>
    <dbReference type="NCBI Taxonomy" id="1182545"/>
    <lineage>
        <taxon>Eukaryota</taxon>
        <taxon>Fungi</taxon>
        <taxon>Dikarya</taxon>
        <taxon>Ascomycota</taxon>
        <taxon>Pezizomycotina</taxon>
        <taxon>Eurotiomycetes</taxon>
        <taxon>Chaetothyriomycetidae</taxon>
        <taxon>Chaetothyriales</taxon>
        <taxon>Herpotrichiellaceae</taxon>
        <taxon>Exophiala</taxon>
    </lineage>
</organism>
<dbReference type="Pfam" id="PF11951">
    <property type="entry name" value="Fungal_trans_2"/>
    <property type="match status" value="1"/>
</dbReference>
<reference evidence="4 5" key="1">
    <citation type="submission" date="2013-03" db="EMBL/GenBank/DDBJ databases">
        <title>The Genome Sequence of Exophiala aquamarina CBS 119918.</title>
        <authorList>
            <consortium name="The Broad Institute Genomics Platform"/>
            <person name="Cuomo C."/>
            <person name="de Hoog S."/>
            <person name="Gorbushina A."/>
            <person name="Walker B."/>
            <person name="Young S.K."/>
            <person name="Zeng Q."/>
            <person name="Gargeya S."/>
            <person name="Fitzgerald M."/>
            <person name="Haas B."/>
            <person name="Abouelleil A."/>
            <person name="Allen A.W."/>
            <person name="Alvarado L."/>
            <person name="Arachchi H.M."/>
            <person name="Berlin A.M."/>
            <person name="Chapman S.B."/>
            <person name="Gainer-Dewar J."/>
            <person name="Goldberg J."/>
            <person name="Griggs A."/>
            <person name="Gujja S."/>
            <person name="Hansen M."/>
            <person name="Howarth C."/>
            <person name="Imamovic A."/>
            <person name="Ireland A."/>
            <person name="Larimer J."/>
            <person name="McCowan C."/>
            <person name="Murphy C."/>
            <person name="Pearson M."/>
            <person name="Poon T.W."/>
            <person name="Priest M."/>
            <person name="Roberts A."/>
            <person name="Saif S."/>
            <person name="Shea T."/>
            <person name="Sisk P."/>
            <person name="Sykes S."/>
            <person name="Wortman J."/>
            <person name="Nusbaum C."/>
            <person name="Birren B."/>
        </authorList>
    </citation>
    <scope>NUCLEOTIDE SEQUENCE [LARGE SCALE GENOMIC DNA]</scope>
    <source>
        <strain evidence="4 5">CBS 119918</strain>
    </source>
</reference>
<accession>A0A072PL54</accession>
<dbReference type="HOGENOM" id="CLU_014597_2_1_1"/>
<dbReference type="OrthoDB" id="4116984at2759"/>
<gene>
    <name evidence="4" type="ORF">A1O9_02351</name>
</gene>
<sequence length="647" mass="70899">MAFHTSPPANVAAEGQPRRRPRSPRRADSVFYSSATPSQTESSGAARPLDGRSSTSDVGTWESSRTDDETIGNVWDSRSTAPYGVPESERSSVPRIPSSPAFSFAAKADAPALAEIPKTEDNETAPQARQTHVSQPQYPLPVEANAEFSDLLKFYFYNLCRKNSVFDGPANPFRYMIIQWLTDSPLILNCVLSMSARALVGHRPDILPKAVRHHTVAVGYLTEILTKLTHQTPSDPVDPSIPAGEDSAHQIKQAVLASILLGISSSWLDASDLGVQHLLGARKLLSQWQTMGTTEANRNHWVPSIAMQDPEKSFIIGALAYWEALIAFVIDQPLNAVDYLEQFCDQSSLEMIYLNGWTGICTPLFVYLAKVAILVRQKRQCSKMANMGWNSSLENVRSKLLGTAIELERLIVAYNLPPRSKLFETGDPLVSLSQLEALAHCYQLTSLLELYRSFPEILTQKTYTYCSAGSVSGSIWAAAADSSPTIGGMQPLTQLLVQGTEHSSRSLLFNMATTVIGMMEGVPEGSGLSYIHTLGMIICGSTLSALPEHTCLAVKEQGPQGLLMSIAMDRANVVKTRDAVLKRLRANAKAAGMDSFCQVEVLLKEVWGRLDAISDQLHPVVGDDAEKMEQVHWLDVMIECRLESVYG</sequence>
<dbReference type="GO" id="GO:0003700">
    <property type="term" value="F:DNA-binding transcription factor activity"/>
    <property type="evidence" value="ECO:0007669"/>
    <property type="project" value="TreeGrafter"/>
</dbReference>
<evidence type="ECO:0000256" key="2">
    <source>
        <dbReference type="ARBA" id="ARBA00023242"/>
    </source>
</evidence>
<dbReference type="RefSeq" id="XP_013263379.1">
    <property type="nucleotide sequence ID" value="XM_013407925.1"/>
</dbReference>
<feature type="compositionally biased region" description="Polar residues" evidence="3">
    <location>
        <begin position="31"/>
        <end position="43"/>
    </location>
</feature>
<keyword evidence="2" id="KW-0539">Nucleus</keyword>
<comment type="caution">
    <text evidence="4">The sequence shown here is derived from an EMBL/GenBank/DDBJ whole genome shotgun (WGS) entry which is preliminary data.</text>
</comment>
<dbReference type="VEuPathDB" id="FungiDB:A1O9_02351"/>
<dbReference type="GeneID" id="25277295"/>
<dbReference type="Proteomes" id="UP000027920">
    <property type="component" value="Unassembled WGS sequence"/>
</dbReference>
<evidence type="ECO:0008006" key="6">
    <source>
        <dbReference type="Google" id="ProtNLM"/>
    </source>
</evidence>
<keyword evidence="5" id="KW-1185">Reference proteome</keyword>
<evidence type="ECO:0000256" key="3">
    <source>
        <dbReference type="SAM" id="MobiDB-lite"/>
    </source>
</evidence>
<dbReference type="GO" id="GO:0005634">
    <property type="term" value="C:nucleus"/>
    <property type="evidence" value="ECO:0007669"/>
    <property type="project" value="UniProtKB-SubCell"/>
</dbReference>
<name>A0A072PL54_9EURO</name>
<dbReference type="GO" id="GO:0000976">
    <property type="term" value="F:transcription cis-regulatory region binding"/>
    <property type="evidence" value="ECO:0007669"/>
    <property type="project" value="TreeGrafter"/>
</dbReference>
<evidence type="ECO:0000313" key="4">
    <source>
        <dbReference type="EMBL" id="KEF60789.1"/>
    </source>
</evidence>
<feature type="compositionally biased region" description="Polar residues" evidence="3">
    <location>
        <begin position="52"/>
        <end position="63"/>
    </location>
</feature>
<protein>
    <recommendedName>
        <fullName evidence="6">Transcription factor domain-containing protein</fullName>
    </recommendedName>
</protein>
<dbReference type="EMBL" id="AMGV01000002">
    <property type="protein sequence ID" value="KEF60789.1"/>
    <property type="molecule type" value="Genomic_DNA"/>
</dbReference>
<dbReference type="STRING" id="1182545.A0A072PL54"/>
<feature type="region of interest" description="Disordered" evidence="3">
    <location>
        <begin position="1"/>
        <end position="97"/>
    </location>
</feature>
<evidence type="ECO:0000256" key="1">
    <source>
        <dbReference type="ARBA" id="ARBA00004123"/>
    </source>
</evidence>
<comment type="subcellular location">
    <subcellularLocation>
        <location evidence="1">Nucleus</location>
    </subcellularLocation>
</comment>
<proteinExistence type="predicted"/>
<dbReference type="InterPro" id="IPR021858">
    <property type="entry name" value="Fun_TF"/>
</dbReference>